<proteinExistence type="predicted"/>
<evidence type="ECO:0000256" key="1">
    <source>
        <dbReference type="SAM" id="Phobius"/>
    </source>
</evidence>
<keyword evidence="1" id="KW-0472">Membrane</keyword>
<accession>A0A6P1E6I3</accession>
<feature type="transmembrane region" description="Helical" evidence="1">
    <location>
        <begin position="36"/>
        <end position="55"/>
    </location>
</feature>
<sequence length="65" mass="7555">MHIFTKKFAGQSIISWFFQIILIWIAWAVHNGTLPNNVTTITFAAVILLAIYWSFSLDRKRSNNK</sequence>
<dbReference type="EMBL" id="CP047121">
    <property type="protein sequence ID" value="QHB50841.1"/>
    <property type="molecule type" value="Genomic_DNA"/>
</dbReference>
<reference evidence="2 3" key="1">
    <citation type="submission" date="2019-12" db="EMBL/GenBank/DDBJ databases">
        <title>Lactobacillus hilgardii FLUB.</title>
        <authorList>
            <person name="Gustaw K."/>
        </authorList>
    </citation>
    <scope>NUCLEOTIDE SEQUENCE [LARGE SCALE GENOMIC DNA]</scope>
    <source>
        <strain evidence="2 3">FLUB</strain>
    </source>
</reference>
<feature type="transmembrane region" description="Helical" evidence="1">
    <location>
        <begin position="12"/>
        <end position="30"/>
    </location>
</feature>
<keyword evidence="1" id="KW-0812">Transmembrane</keyword>
<dbReference type="AlphaFoldDB" id="A0A6P1E6I3"/>
<evidence type="ECO:0000313" key="3">
    <source>
        <dbReference type="Proteomes" id="UP000465035"/>
    </source>
</evidence>
<dbReference type="RefSeq" id="WP_003551282.1">
    <property type="nucleotide sequence ID" value="NZ_CABKOL010000106.1"/>
</dbReference>
<protein>
    <submittedName>
        <fullName evidence="2">Uncharacterized protein</fullName>
    </submittedName>
</protein>
<evidence type="ECO:0000313" key="2">
    <source>
        <dbReference type="EMBL" id="QHB50841.1"/>
    </source>
</evidence>
<gene>
    <name evidence="2" type="ORF">GQR93_00695</name>
</gene>
<organism evidence="2 3">
    <name type="scientific">Lentilactobacillus hilgardii</name>
    <name type="common">Lactobacillus hilgardii</name>
    <dbReference type="NCBI Taxonomy" id="1588"/>
    <lineage>
        <taxon>Bacteria</taxon>
        <taxon>Bacillati</taxon>
        <taxon>Bacillota</taxon>
        <taxon>Bacilli</taxon>
        <taxon>Lactobacillales</taxon>
        <taxon>Lactobacillaceae</taxon>
        <taxon>Lentilactobacillus</taxon>
    </lineage>
</organism>
<name>A0A6P1E6I3_LENHI</name>
<keyword evidence="1" id="KW-1133">Transmembrane helix</keyword>
<dbReference type="GeneID" id="69056868"/>
<dbReference type="Proteomes" id="UP000465035">
    <property type="component" value="Chromosome"/>
</dbReference>